<dbReference type="InterPro" id="IPR005094">
    <property type="entry name" value="Endonuclease_MobA/VirD2"/>
</dbReference>
<organism evidence="2 3">
    <name type="scientific">Gemmobacter lutimaris</name>
    <dbReference type="NCBI Taxonomy" id="2306023"/>
    <lineage>
        <taxon>Bacteria</taxon>
        <taxon>Pseudomonadati</taxon>
        <taxon>Pseudomonadota</taxon>
        <taxon>Alphaproteobacteria</taxon>
        <taxon>Rhodobacterales</taxon>
        <taxon>Paracoccaceae</taxon>
        <taxon>Gemmobacter</taxon>
    </lineage>
</organism>
<evidence type="ECO:0000313" key="3">
    <source>
        <dbReference type="Proteomes" id="UP000266649"/>
    </source>
</evidence>
<evidence type="ECO:0000259" key="1">
    <source>
        <dbReference type="Pfam" id="PF03432"/>
    </source>
</evidence>
<dbReference type="EMBL" id="QXXQ01000014">
    <property type="protein sequence ID" value="RID90317.1"/>
    <property type="molecule type" value="Genomic_DNA"/>
</dbReference>
<name>A0A398BL81_9RHOB</name>
<proteinExistence type="predicted"/>
<comment type="caution">
    <text evidence="2">The sequence shown here is derived from an EMBL/GenBank/DDBJ whole genome shotgun (WGS) entry which is preliminary data.</text>
</comment>
<dbReference type="Pfam" id="PF03432">
    <property type="entry name" value="Relaxase"/>
    <property type="match status" value="1"/>
</dbReference>
<keyword evidence="3" id="KW-1185">Reference proteome</keyword>
<dbReference type="OrthoDB" id="98563at2"/>
<accession>A0A398BL81</accession>
<feature type="domain" description="MobA/VirD2-like nuclease" evidence="1">
    <location>
        <begin position="103"/>
        <end position="190"/>
    </location>
</feature>
<protein>
    <recommendedName>
        <fullName evidence="1">MobA/VirD2-like nuclease domain-containing protein</fullName>
    </recommendedName>
</protein>
<dbReference type="Proteomes" id="UP000266649">
    <property type="component" value="Unassembled WGS sequence"/>
</dbReference>
<sequence>MVKPGSRPVGLAQAVLGELEVLRPRQGRVKAGVSSPSRQGFRFSARASQMWRFALGSHAAVIKKIGRGGTANAKELAAQMDYLFSKSAAIFGNGVVLDADAKGLTKDERNEIVGDWVEDWRGSPRNGHTSHLLLSFPSHVRPAKAKLIAEAWAFEMFQSGEHQDDVWSYVAALHTDRAHPHVHIVVNNRGTLNDGWFFMAKEHAFNLDRMKDRMVAIAAEEGVFLDATSRAERGLLTYGPSRAEIEQARTEGRAPEERPREGRALEDALATLARAADTMRSLHHVAALTGLPEIGEKIAEAEEVLRRGGVLHPFPAEAATLERADLDLHFSGWMTETEARIRKAPMAERKDLRDELYGYAVDIARGLGDTRGAQLLQMMPQSAVYGMALDGDVLMRGRVETTLQPGAAERLRAEIVASASAIGLSGDRIASRLETGAANAWEERDWVRSDLLVLAGRRRLDLRNPEQGRRIAGDLQAFYDKSAQLIDHAATHEVVQKNDRLVCTLRSMGRIMQAEGKVEFRNDTHAERFAAELRARYGAGIVTDLTAGRTDALAQDVGDEADRHWIARAVVSAARSHVAFGLMLKEATVAERQLSDVREPTDTKDWEQ</sequence>
<reference evidence="2 3" key="1">
    <citation type="submission" date="2018-09" db="EMBL/GenBank/DDBJ databases">
        <title>Gemmobacter lutimaris sp. nov., a marine bacterium isolated from tidal flat.</title>
        <authorList>
            <person name="Lee D.W."/>
            <person name="Yoo Y."/>
            <person name="Kim J.-J."/>
            <person name="Kim B.S."/>
        </authorList>
    </citation>
    <scope>NUCLEOTIDE SEQUENCE [LARGE SCALE GENOMIC DNA]</scope>
    <source>
        <strain evidence="2 3">YJ-T1-11</strain>
    </source>
</reference>
<evidence type="ECO:0000313" key="2">
    <source>
        <dbReference type="EMBL" id="RID90317.1"/>
    </source>
</evidence>
<dbReference type="AlphaFoldDB" id="A0A398BL81"/>
<gene>
    <name evidence="2" type="ORF">D2N39_18290</name>
</gene>
<dbReference type="RefSeq" id="WP_119136220.1">
    <property type="nucleotide sequence ID" value="NZ_QXXQ01000014.1"/>
</dbReference>